<dbReference type="PANTHER" id="PTHR34677:SF3">
    <property type="entry name" value="BACTERIAL IG-LIKE DOMAIN-CONTAINING PROTEIN"/>
    <property type="match status" value="1"/>
</dbReference>
<dbReference type="SUPFAM" id="SSF103515">
    <property type="entry name" value="Autotransporter"/>
    <property type="match status" value="1"/>
</dbReference>
<evidence type="ECO:0000313" key="2">
    <source>
        <dbReference type="EMBL" id="PJE25698.1"/>
    </source>
</evidence>
<dbReference type="InterPro" id="IPR044048">
    <property type="entry name" value="Big_12"/>
</dbReference>
<dbReference type="Proteomes" id="UP000231702">
    <property type="component" value="Unassembled WGS sequence"/>
</dbReference>
<reference evidence="2 3" key="1">
    <citation type="journal article" date="2018" name="Int. J. Syst. Evol. Microbiol.">
        <title>Pseudooceanicola lipolyticus sp. nov., a marine alphaproteobacterium, reclassification of Oceanicola flagellatus as Pseudooceanicola flagellatus comb. nov. and emended description of the genus Pseudooceanicola.</title>
        <authorList>
            <person name="Huang M.-M."/>
            <person name="Guo L.-L."/>
            <person name="Wu Y.-H."/>
            <person name="Lai Q.-L."/>
            <person name="Shao Z.-Z."/>
            <person name="Wang C.-S."/>
            <person name="Wu M."/>
            <person name="Xu X.-W."/>
        </authorList>
    </citation>
    <scope>NUCLEOTIDE SEQUENCE [LARGE SCALE GENOMIC DNA]</scope>
    <source>
        <strain evidence="2 3">Ar-45</strain>
    </source>
</reference>
<dbReference type="EMBL" id="PGTD01000023">
    <property type="protein sequence ID" value="PJE25698.1"/>
    <property type="molecule type" value="Genomic_DNA"/>
</dbReference>
<organism evidence="2 3">
    <name type="scientific">Pseudooceanicola antarcticus</name>
    <dbReference type="NCBI Taxonomy" id="1247613"/>
    <lineage>
        <taxon>Bacteria</taxon>
        <taxon>Pseudomonadati</taxon>
        <taxon>Pseudomonadota</taxon>
        <taxon>Alphaproteobacteria</taxon>
        <taxon>Rhodobacterales</taxon>
        <taxon>Paracoccaceae</taxon>
        <taxon>Pseudooceanicola</taxon>
    </lineage>
</organism>
<evidence type="ECO:0000313" key="3">
    <source>
        <dbReference type="Proteomes" id="UP000231702"/>
    </source>
</evidence>
<dbReference type="PANTHER" id="PTHR34677">
    <property type="match status" value="1"/>
</dbReference>
<dbReference type="Gene3D" id="2.60.40.10">
    <property type="entry name" value="Immunoglobulins"/>
    <property type="match status" value="1"/>
</dbReference>
<dbReference type="Pfam" id="PF19078">
    <property type="entry name" value="Big_12"/>
    <property type="match status" value="4"/>
</dbReference>
<comment type="caution">
    <text evidence="2">The sequence shown here is derived from an EMBL/GenBank/DDBJ whole genome shotgun (WGS) entry which is preliminary data.</text>
</comment>
<dbReference type="InterPro" id="IPR041498">
    <property type="entry name" value="Big_6"/>
</dbReference>
<dbReference type="PROSITE" id="PS51208">
    <property type="entry name" value="AUTOTRANSPORTER"/>
    <property type="match status" value="1"/>
</dbReference>
<dbReference type="InterPro" id="IPR036709">
    <property type="entry name" value="Autotransporte_beta_dom_sf"/>
</dbReference>
<protein>
    <recommendedName>
        <fullName evidence="1">Autotransporter domain-containing protein</fullName>
    </recommendedName>
</protein>
<sequence length="1041" mass="105252">MAGLLMRTLFSGGAGSDKANMSAGKRNLCLEYIAVICATLLALASPAAAFDAPSRIERNLVLNSGCRLRVFVENLNGGLAAARIEPLGFGSAQIQVAGGAAYFNGGISPTYSAITSANLEAHCGLADVANLVQQGASETYAAQGYMGASFEATRTSDGARYAFLAEISGVAGTTASVGQTLVNTAPTVSLGSLSGPDGSGKYTVVATLSESSSDFTASSLNLTNATATVSGSGSSYSIVLTPLLDGDVSVSVAKEGFTDSGGLGNWAASNEVTFSADITAPTVSIGAFTGPLNGAQSAVITLSEPSTDFTLADLSLTNADATLTGSGTSYTAVLTPLADGPVALSVAAGTFSDAAGNKNAAASNEATTTYDGTAPVIRPIGDISFEADPSGTRQIGFSTIVDDNVDSGIAPIFTLNGDVITSPHDFPIGANLIKINATDAAGNQAVEEEFTITITPGDAPDSPVLTTTVINANRSMTIGGTAEADGTVRVTFPDATVKTVTATGGTFSVTSAADMTGGTVSVTVEDNLGYVSPAATVDLFPDYEAPTVSIGAFSGPLNGAQSAEITLSEDSTDFTLDDLSLTNASATLSGSGSSYTAVLTPLAEGPVALSVAAGTFSDAAGNLNTTASNEVTTSYDATAPSVSIASSSTTFAGAASIEVAITFSEDVIGFAASDVSVANGMATGLSGSGADYLLTVTTSGKGDTQISIPAAVATDLAGNSNTASNTLSISNTVVAQTQKAIAQFIQSRATQLIASQPNLTGFLSGSNTGAMTVDVTRGRGEFAFASAPGAGNGVWARLTGSWTQEDTRSTRYAFGVIGSHVKLSPDLLIGGMVEFDTLSQEEGASRIDGHGWLIGPYFVARSPAHPLFFEGMLLYGQTKNDISPLGADADRFETERLLAQLKVTGEINQGRTTWMPSVQLSYTTDTQKAYTDGLGNLIPEQGLELTQAEIGLDVRHQIGLPGRSGAWELTGGLSFVGSSVKGSGNASLVVPEYAGGRGKVKAGASYTLANGAILTVDAFHDGIGTAGYESSGVQLGFNLTF</sequence>
<evidence type="ECO:0000259" key="1">
    <source>
        <dbReference type="PROSITE" id="PS51208"/>
    </source>
</evidence>
<dbReference type="SMART" id="SM00869">
    <property type="entry name" value="Autotransporter"/>
    <property type="match status" value="1"/>
</dbReference>
<name>A0ABX4MIH0_9RHOB</name>
<feature type="domain" description="Autotransporter" evidence="1">
    <location>
        <begin position="787"/>
        <end position="1041"/>
    </location>
</feature>
<dbReference type="Pfam" id="PF17936">
    <property type="entry name" value="Big_6"/>
    <property type="match status" value="1"/>
</dbReference>
<proteinExistence type="predicted"/>
<dbReference type="InterPro" id="IPR005546">
    <property type="entry name" value="Autotransporte_beta"/>
</dbReference>
<dbReference type="InterPro" id="IPR013783">
    <property type="entry name" value="Ig-like_fold"/>
</dbReference>
<accession>A0ABX4MIH0</accession>
<keyword evidence="3" id="KW-1185">Reference proteome</keyword>
<gene>
    <name evidence="2" type="ORF">CVM39_18475</name>
</gene>